<dbReference type="GO" id="GO:0004860">
    <property type="term" value="F:protein kinase inhibitor activity"/>
    <property type="evidence" value="ECO:0007669"/>
    <property type="project" value="UniProtKB-KW"/>
</dbReference>
<dbReference type="Pfam" id="PF01161">
    <property type="entry name" value="PBP"/>
    <property type="match status" value="1"/>
</dbReference>
<dbReference type="SUPFAM" id="SSF49777">
    <property type="entry name" value="PEBP-like"/>
    <property type="match status" value="1"/>
</dbReference>
<gene>
    <name evidence="3" type="ORF">J2S57_004822</name>
</gene>
<evidence type="ECO:0000313" key="4">
    <source>
        <dbReference type="Proteomes" id="UP001235712"/>
    </source>
</evidence>
<protein>
    <submittedName>
        <fullName evidence="3">Raf kinase inhibitor-like YbhB/YbcL family protein</fullName>
    </submittedName>
</protein>
<organism evidence="3 4">
    <name type="scientific">Kineosporia succinea</name>
    <dbReference type="NCBI Taxonomy" id="84632"/>
    <lineage>
        <taxon>Bacteria</taxon>
        <taxon>Bacillati</taxon>
        <taxon>Actinomycetota</taxon>
        <taxon>Actinomycetes</taxon>
        <taxon>Kineosporiales</taxon>
        <taxon>Kineosporiaceae</taxon>
        <taxon>Kineosporia</taxon>
    </lineage>
</organism>
<dbReference type="PANTHER" id="PTHR30289">
    <property type="entry name" value="UNCHARACTERIZED PROTEIN YBCL-RELATED"/>
    <property type="match status" value="1"/>
</dbReference>
<comment type="similarity">
    <text evidence="1">Belongs to the UPF0098 family.</text>
</comment>
<dbReference type="CDD" id="cd00865">
    <property type="entry name" value="PEBP_bact_arch"/>
    <property type="match status" value="1"/>
</dbReference>
<dbReference type="InterPro" id="IPR008914">
    <property type="entry name" value="PEBP"/>
</dbReference>
<dbReference type="InterPro" id="IPR036610">
    <property type="entry name" value="PEBP-like_sf"/>
</dbReference>
<comment type="caution">
    <text evidence="3">The sequence shown here is derived from an EMBL/GenBank/DDBJ whole genome shotgun (WGS) entry which is preliminary data.</text>
</comment>
<keyword evidence="4" id="KW-1185">Reference proteome</keyword>
<name>A0ABT9P8Q9_9ACTN</name>
<reference evidence="3 4" key="1">
    <citation type="submission" date="2023-07" db="EMBL/GenBank/DDBJ databases">
        <title>Sequencing the genomes of 1000 actinobacteria strains.</title>
        <authorList>
            <person name="Klenk H.-P."/>
        </authorList>
    </citation>
    <scope>NUCLEOTIDE SEQUENCE [LARGE SCALE GENOMIC DNA]</scope>
    <source>
        <strain evidence="3 4">DSM 44388</strain>
    </source>
</reference>
<sequence>MNTNDPFAGLPEVPGFTLTSDTVTDGQPLPPAQYSGAMGVPGGTDASPQLSWSGAPEGTKSYVVTVFDPDAPTMSGFWHWAVADIPASVTHLPENAGDASAPALPEGALTLKNDAGFAGFVGAAPPAGHGPHRYYVTVHAVGVEKLGVPAEGSPAYLGFNVTGNILARQSIVVTGEIPAA</sequence>
<evidence type="ECO:0000313" key="3">
    <source>
        <dbReference type="EMBL" id="MDP9829073.1"/>
    </source>
</evidence>
<evidence type="ECO:0000256" key="2">
    <source>
        <dbReference type="SAM" id="MobiDB-lite"/>
    </source>
</evidence>
<keyword evidence="3" id="KW-0649">Protein kinase inhibitor</keyword>
<feature type="region of interest" description="Disordered" evidence="2">
    <location>
        <begin position="1"/>
        <end position="46"/>
    </location>
</feature>
<evidence type="ECO:0000256" key="1">
    <source>
        <dbReference type="ARBA" id="ARBA00007120"/>
    </source>
</evidence>
<dbReference type="InterPro" id="IPR005247">
    <property type="entry name" value="YbhB_YbcL/LppC-like"/>
</dbReference>
<accession>A0ABT9P8Q9</accession>
<proteinExistence type="inferred from homology"/>
<dbReference type="PANTHER" id="PTHR30289:SF1">
    <property type="entry name" value="PEBP (PHOSPHATIDYLETHANOLAMINE-BINDING PROTEIN) FAMILY PROTEIN"/>
    <property type="match status" value="1"/>
</dbReference>
<dbReference type="RefSeq" id="WP_307246914.1">
    <property type="nucleotide sequence ID" value="NZ_JAUSQZ010000001.1"/>
</dbReference>
<dbReference type="EMBL" id="JAUSQZ010000001">
    <property type="protein sequence ID" value="MDP9829073.1"/>
    <property type="molecule type" value="Genomic_DNA"/>
</dbReference>
<dbReference type="Gene3D" id="3.90.280.10">
    <property type="entry name" value="PEBP-like"/>
    <property type="match status" value="1"/>
</dbReference>
<dbReference type="Proteomes" id="UP001235712">
    <property type="component" value="Unassembled WGS sequence"/>
</dbReference>
<dbReference type="NCBIfam" id="TIGR00481">
    <property type="entry name" value="YbhB/YbcL family Raf kinase inhibitor-like protein"/>
    <property type="match status" value="1"/>
</dbReference>